<gene>
    <name evidence="1" type="ORF">PGLA2088_LOCUS23930</name>
    <name evidence="2" type="ORF">PGLA2088_LOCUS50820</name>
</gene>
<sequence>MVGNFITMRVAYDRPAMSEAERSAPASEQQLQHFQVAITSCLVSRCLAVVVHSCEVSACLSQQLQHFQVIQSCMVSRCPAVIGHSCEVSACLSQQLQHF</sequence>
<accession>A0A813M6H3</accession>
<comment type="caution">
    <text evidence="2">The sequence shown here is derived from an EMBL/GenBank/DDBJ whole genome shotgun (WGS) entry which is preliminary data.</text>
</comment>
<protein>
    <submittedName>
        <fullName evidence="2">Uncharacterized protein</fullName>
    </submittedName>
</protein>
<proteinExistence type="predicted"/>
<dbReference type="Proteomes" id="UP000626109">
    <property type="component" value="Unassembled WGS sequence"/>
</dbReference>
<dbReference type="AlphaFoldDB" id="A0A813M6H3"/>
<dbReference type="EMBL" id="CAJNNW010037475">
    <property type="protein sequence ID" value="CAE8742118.1"/>
    <property type="molecule type" value="Genomic_DNA"/>
</dbReference>
<evidence type="ECO:0000313" key="3">
    <source>
        <dbReference type="Proteomes" id="UP000626109"/>
    </source>
</evidence>
<name>A0A813M6H3_POLGL</name>
<reference evidence="2" key="1">
    <citation type="submission" date="2021-02" db="EMBL/GenBank/DDBJ databases">
        <authorList>
            <person name="Dougan E. K."/>
            <person name="Rhodes N."/>
            <person name="Thang M."/>
            <person name="Chan C."/>
        </authorList>
    </citation>
    <scope>NUCLEOTIDE SEQUENCE</scope>
</reference>
<evidence type="ECO:0000313" key="2">
    <source>
        <dbReference type="EMBL" id="CAE8742118.1"/>
    </source>
</evidence>
<organism evidence="2 3">
    <name type="scientific">Polarella glacialis</name>
    <name type="common">Dinoflagellate</name>
    <dbReference type="NCBI Taxonomy" id="89957"/>
    <lineage>
        <taxon>Eukaryota</taxon>
        <taxon>Sar</taxon>
        <taxon>Alveolata</taxon>
        <taxon>Dinophyceae</taxon>
        <taxon>Suessiales</taxon>
        <taxon>Suessiaceae</taxon>
        <taxon>Polarella</taxon>
    </lineage>
</organism>
<dbReference type="EMBL" id="CAJNNW010026311">
    <property type="protein sequence ID" value="CAE8684384.1"/>
    <property type="molecule type" value="Genomic_DNA"/>
</dbReference>
<evidence type="ECO:0000313" key="1">
    <source>
        <dbReference type="EMBL" id="CAE8684384.1"/>
    </source>
</evidence>